<comment type="caution">
    <text evidence="13">The sequence shown here is derived from an EMBL/GenBank/DDBJ whole genome shotgun (WGS) entry which is preliminary data.</text>
</comment>
<evidence type="ECO:0000256" key="7">
    <source>
        <dbReference type="ARBA" id="ARBA00022723"/>
    </source>
</evidence>
<keyword evidence="9 12" id="KW-0460">Magnesium</keyword>
<accession>A0ABV8CRS0</accession>
<evidence type="ECO:0000256" key="12">
    <source>
        <dbReference type="PIRNR" id="PIRNR006268"/>
    </source>
</evidence>
<dbReference type="SUPFAM" id="SSF143631">
    <property type="entry name" value="ApbE-like"/>
    <property type="match status" value="1"/>
</dbReference>
<keyword evidence="5 12" id="KW-0285">Flavoprotein</keyword>
<gene>
    <name evidence="13" type="ORF">ACFOSS_15420</name>
</gene>
<comment type="similarity">
    <text evidence="2 12">Belongs to the ApbE family.</text>
</comment>
<keyword evidence="7 12" id="KW-0479">Metal-binding</keyword>
<evidence type="ECO:0000256" key="10">
    <source>
        <dbReference type="ARBA" id="ARBA00031306"/>
    </source>
</evidence>
<protein>
    <recommendedName>
        <fullName evidence="4 12">FAD:protein FMN transferase</fullName>
        <ecNumber evidence="3 12">2.7.1.180</ecNumber>
    </recommendedName>
    <alternativeName>
        <fullName evidence="10 12">Flavin transferase</fullName>
    </alternativeName>
</protein>
<evidence type="ECO:0000256" key="9">
    <source>
        <dbReference type="ARBA" id="ARBA00022842"/>
    </source>
</evidence>
<dbReference type="EC" id="2.7.1.180" evidence="3 12"/>
<comment type="catalytic activity">
    <reaction evidence="11 12">
        <text>L-threonyl-[protein] + FAD = FMN-L-threonyl-[protein] + AMP + H(+)</text>
        <dbReference type="Rhea" id="RHEA:36847"/>
        <dbReference type="Rhea" id="RHEA-COMP:11060"/>
        <dbReference type="Rhea" id="RHEA-COMP:11061"/>
        <dbReference type="ChEBI" id="CHEBI:15378"/>
        <dbReference type="ChEBI" id="CHEBI:30013"/>
        <dbReference type="ChEBI" id="CHEBI:57692"/>
        <dbReference type="ChEBI" id="CHEBI:74257"/>
        <dbReference type="ChEBI" id="CHEBI:456215"/>
        <dbReference type="EC" id="2.7.1.180"/>
    </reaction>
</comment>
<keyword evidence="14" id="KW-1185">Reference proteome</keyword>
<comment type="cofactor">
    <cofactor evidence="1">
        <name>Mg(2+)</name>
        <dbReference type="ChEBI" id="CHEBI:18420"/>
    </cofactor>
</comment>
<dbReference type="GO" id="GO:0016740">
    <property type="term" value="F:transferase activity"/>
    <property type="evidence" value="ECO:0007669"/>
    <property type="project" value="UniProtKB-KW"/>
</dbReference>
<evidence type="ECO:0000256" key="6">
    <source>
        <dbReference type="ARBA" id="ARBA00022679"/>
    </source>
</evidence>
<evidence type="ECO:0000256" key="5">
    <source>
        <dbReference type="ARBA" id="ARBA00022630"/>
    </source>
</evidence>
<dbReference type="PIRSF" id="PIRSF006268">
    <property type="entry name" value="ApbE"/>
    <property type="match status" value="1"/>
</dbReference>
<evidence type="ECO:0000256" key="11">
    <source>
        <dbReference type="ARBA" id="ARBA00048540"/>
    </source>
</evidence>
<dbReference type="Proteomes" id="UP001595692">
    <property type="component" value="Unassembled WGS sequence"/>
</dbReference>
<keyword evidence="6 12" id="KW-0808">Transferase</keyword>
<dbReference type="Pfam" id="PF02424">
    <property type="entry name" value="ApbE"/>
    <property type="match status" value="1"/>
</dbReference>
<name>A0ABV8CRS0_9GAMM</name>
<evidence type="ECO:0000256" key="2">
    <source>
        <dbReference type="ARBA" id="ARBA00008282"/>
    </source>
</evidence>
<reference evidence="14" key="1">
    <citation type="journal article" date="2019" name="Int. J. Syst. Evol. Microbiol.">
        <title>The Global Catalogue of Microorganisms (GCM) 10K type strain sequencing project: providing services to taxonomists for standard genome sequencing and annotation.</title>
        <authorList>
            <consortium name="The Broad Institute Genomics Platform"/>
            <consortium name="The Broad Institute Genome Sequencing Center for Infectious Disease"/>
            <person name="Wu L."/>
            <person name="Ma J."/>
        </authorList>
    </citation>
    <scope>NUCLEOTIDE SEQUENCE [LARGE SCALE GENOMIC DNA]</scope>
    <source>
        <strain evidence="14">CCUG 54939</strain>
    </source>
</reference>
<evidence type="ECO:0000256" key="1">
    <source>
        <dbReference type="ARBA" id="ARBA00001946"/>
    </source>
</evidence>
<evidence type="ECO:0000313" key="14">
    <source>
        <dbReference type="Proteomes" id="UP001595692"/>
    </source>
</evidence>
<evidence type="ECO:0000313" key="13">
    <source>
        <dbReference type="EMBL" id="MFC3914838.1"/>
    </source>
</evidence>
<evidence type="ECO:0000256" key="8">
    <source>
        <dbReference type="ARBA" id="ARBA00022827"/>
    </source>
</evidence>
<dbReference type="Gene3D" id="3.10.520.10">
    <property type="entry name" value="ApbE-like domains"/>
    <property type="match status" value="1"/>
</dbReference>
<dbReference type="InterPro" id="IPR003374">
    <property type="entry name" value="ApbE-like_sf"/>
</dbReference>
<organism evidence="13 14">
    <name type="scientific">Pseudaeromonas sharmana</name>
    <dbReference type="NCBI Taxonomy" id="328412"/>
    <lineage>
        <taxon>Bacteria</taxon>
        <taxon>Pseudomonadati</taxon>
        <taxon>Pseudomonadota</taxon>
        <taxon>Gammaproteobacteria</taxon>
        <taxon>Aeromonadales</taxon>
        <taxon>Aeromonadaceae</taxon>
        <taxon>Pseudaeromonas</taxon>
    </lineage>
</organism>
<dbReference type="InterPro" id="IPR024932">
    <property type="entry name" value="ApbE"/>
</dbReference>
<keyword evidence="8 12" id="KW-0274">FAD</keyword>
<proteinExistence type="inferred from homology"/>
<sequence>MVLLLACERTASTSSELKVSGPTMGTHYAVKVVGDYPGGEPQLQHEVEQVLQRINDQLSTYKPDSELSRFNQHKATTPFPVSQDLADVVIEGLRSGRMTQGAMDITVGPLVNLWGFGPDKRPVTIPDAAQIAAARHKTGLGNLHAEISADTATLRKDIPDLYVDLSTLGEGFAADKVADMLEQRGIRNYMVEIAGALRLKGVNGQGQPWRIAVEKPTGELGSVQTIVVPGDNGISTAGSYRNYYEQAGQRYSHIIDPASGKPIQHKLVSVTVIAPRALHTDALDTGLMVMGTEKALYFANEHNLPILTITKTEQGFKTQYSRAFARYLAQE</sequence>
<evidence type="ECO:0000256" key="4">
    <source>
        <dbReference type="ARBA" id="ARBA00016337"/>
    </source>
</evidence>
<evidence type="ECO:0000256" key="3">
    <source>
        <dbReference type="ARBA" id="ARBA00011955"/>
    </source>
</evidence>
<dbReference type="PANTHER" id="PTHR30040:SF2">
    <property type="entry name" value="FAD:PROTEIN FMN TRANSFERASE"/>
    <property type="match status" value="1"/>
</dbReference>
<dbReference type="RefSeq" id="WP_377154774.1">
    <property type="nucleotide sequence ID" value="NZ_JBHSAF010000015.1"/>
</dbReference>
<dbReference type="EMBL" id="JBHSAF010000015">
    <property type="protein sequence ID" value="MFC3914838.1"/>
    <property type="molecule type" value="Genomic_DNA"/>
</dbReference>
<dbReference type="PANTHER" id="PTHR30040">
    <property type="entry name" value="THIAMINE BIOSYNTHESIS LIPOPROTEIN APBE"/>
    <property type="match status" value="1"/>
</dbReference>